<evidence type="ECO:0000256" key="1">
    <source>
        <dbReference type="SAM" id="SignalP"/>
    </source>
</evidence>
<dbReference type="Proteomes" id="UP000324974">
    <property type="component" value="Chromosome"/>
</dbReference>
<sequence length="398" mass="43717">MARGSFFLTLLVVALKPGGVGAVDPLTIGSPAPELKVNTWVKGDPVAGIEKGKVYVVEFWGTACAPCIKCMPHLSELQRRYKGVVFACLCDEKEKGVRDFVAKHDKDMGFRVGWDERGRMWAAWMVAAGLEGIPTAFIVDATGKVAWIGNPTEMGEPLRLILEGKYNPQAAVIALRLRHARKEAFRKENERLDRGNRLAVQVEQLILQKKASEAVTLVDEAIQKEPGERVRYGQMKLQALVADPKLADRALEYGIELTAAAAARANEDRPTSQVLLHIASLLSAPLGGAPSDTRCCDLAIEIIKCARDVARQEKDSGEQYQFELRVHADAQLAHAYAGKGAYDKAVTHAESALKAFRTASPLPWANDKLFQQNMEACAKELEASLEEFKLKAGMVPRR</sequence>
<dbReference type="GO" id="GO:0016491">
    <property type="term" value="F:oxidoreductase activity"/>
    <property type="evidence" value="ECO:0007669"/>
    <property type="project" value="InterPro"/>
</dbReference>
<dbReference type="SUPFAM" id="SSF52833">
    <property type="entry name" value="Thioredoxin-like"/>
    <property type="match status" value="1"/>
</dbReference>
<dbReference type="Gene3D" id="3.40.30.10">
    <property type="entry name" value="Glutaredoxin"/>
    <property type="match status" value="1"/>
</dbReference>
<dbReference type="AlphaFoldDB" id="A0A5C1ADN5"/>
<dbReference type="OrthoDB" id="9802923at2"/>
<dbReference type="RefSeq" id="WP_149111501.1">
    <property type="nucleotide sequence ID" value="NZ_CP042425.1"/>
</dbReference>
<dbReference type="KEGG" id="lrs:PX52LOC_03793"/>
<feature type="signal peptide" evidence="1">
    <location>
        <begin position="1"/>
        <end position="22"/>
    </location>
</feature>
<protein>
    <submittedName>
        <fullName evidence="3">TlpA family protein disulfide reductase</fullName>
    </submittedName>
</protein>
<feature type="chain" id="PRO_5022890269" evidence="1">
    <location>
        <begin position="23"/>
        <end position="398"/>
    </location>
</feature>
<dbReference type="EMBL" id="CP042425">
    <property type="protein sequence ID" value="QEL16820.1"/>
    <property type="molecule type" value="Genomic_DNA"/>
</dbReference>
<keyword evidence="4" id="KW-1185">Reference proteome</keyword>
<keyword evidence="1" id="KW-0732">Signal</keyword>
<name>A0A5C1ADN5_9BACT</name>
<dbReference type="PANTHER" id="PTHR42852:SF13">
    <property type="entry name" value="PROTEIN DIPZ"/>
    <property type="match status" value="1"/>
</dbReference>
<feature type="domain" description="Thioredoxin" evidence="2">
    <location>
        <begin position="26"/>
        <end position="166"/>
    </location>
</feature>
<gene>
    <name evidence="3" type="ORF">PX52LOC_03793</name>
</gene>
<dbReference type="GO" id="GO:0016209">
    <property type="term" value="F:antioxidant activity"/>
    <property type="evidence" value="ECO:0007669"/>
    <property type="project" value="InterPro"/>
</dbReference>
<dbReference type="Pfam" id="PF00578">
    <property type="entry name" value="AhpC-TSA"/>
    <property type="match status" value="1"/>
</dbReference>
<organism evidence="3 4">
    <name type="scientific">Limnoglobus roseus</name>
    <dbReference type="NCBI Taxonomy" id="2598579"/>
    <lineage>
        <taxon>Bacteria</taxon>
        <taxon>Pseudomonadati</taxon>
        <taxon>Planctomycetota</taxon>
        <taxon>Planctomycetia</taxon>
        <taxon>Gemmatales</taxon>
        <taxon>Gemmataceae</taxon>
        <taxon>Limnoglobus</taxon>
    </lineage>
</organism>
<evidence type="ECO:0000313" key="4">
    <source>
        <dbReference type="Proteomes" id="UP000324974"/>
    </source>
</evidence>
<evidence type="ECO:0000259" key="2">
    <source>
        <dbReference type="PROSITE" id="PS51352"/>
    </source>
</evidence>
<dbReference type="InterPro" id="IPR013766">
    <property type="entry name" value="Thioredoxin_domain"/>
</dbReference>
<reference evidence="4" key="1">
    <citation type="submission" date="2019-08" db="EMBL/GenBank/DDBJ databases">
        <title>Limnoglobus roseus gen. nov., sp. nov., a novel freshwater planctomycete with a giant genome from the family Gemmataceae.</title>
        <authorList>
            <person name="Kulichevskaya I.S."/>
            <person name="Naumoff D.G."/>
            <person name="Miroshnikov K."/>
            <person name="Ivanova A."/>
            <person name="Philippov D.A."/>
            <person name="Hakobyan A."/>
            <person name="Rijpstra I.C."/>
            <person name="Sinninghe Damste J.S."/>
            <person name="Liesack W."/>
            <person name="Dedysh S.N."/>
        </authorList>
    </citation>
    <scope>NUCLEOTIDE SEQUENCE [LARGE SCALE GENOMIC DNA]</scope>
    <source>
        <strain evidence="4">PX52</strain>
    </source>
</reference>
<dbReference type="PANTHER" id="PTHR42852">
    <property type="entry name" value="THIOL:DISULFIDE INTERCHANGE PROTEIN DSBE"/>
    <property type="match status" value="1"/>
</dbReference>
<proteinExistence type="predicted"/>
<dbReference type="CDD" id="cd02966">
    <property type="entry name" value="TlpA_like_family"/>
    <property type="match status" value="1"/>
</dbReference>
<accession>A0A5C1ADN5</accession>
<evidence type="ECO:0000313" key="3">
    <source>
        <dbReference type="EMBL" id="QEL16820.1"/>
    </source>
</evidence>
<dbReference type="PROSITE" id="PS51352">
    <property type="entry name" value="THIOREDOXIN_2"/>
    <property type="match status" value="1"/>
</dbReference>
<dbReference type="InterPro" id="IPR036249">
    <property type="entry name" value="Thioredoxin-like_sf"/>
</dbReference>
<dbReference type="InterPro" id="IPR050553">
    <property type="entry name" value="Thioredoxin_ResA/DsbE_sf"/>
</dbReference>
<dbReference type="InterPro" id="IPR000866">
    <property type="entry name" value="AhpC/TSA"/>
</dbReference>